<sequence>MLKPFIAALLVMPSHAFAWTFSPVPICTLAHVEPSALVMVTYDPDTRLYALHMERAGGWPEAEVFALRFEDGAALTISTDRHVVEGTRLTVIDRGFGNVLRGLEANTKAVAVLGDLSVEVSLTDAAPAVAAFRDCPAEGLV</sequence>
<feature type="chain" id="PRO_5045480987" description="Excinuclease ABC subunit B" evidence="1">
    <location>
        <begin position="19"/>
        <end position="141"/>
    </location>
</feature>
<evidence type="ECO:0008006" key="4">
    <source>
        <dbReference type="Google" id="ProtNLM"/>
    </source>
</evidence>
<evidence type="ECO:0000256" key="1">
    <source>
        <dbReference type="SAM" id="SignalP"/>
    </source>
</evidence>
<reference evidence="2 3" key="1">
    <citation type="submission" date="2021-05" db="EMBL/GenBank/DDBJ databases">
        <title>Bacteria Genome sequencing.</title>
        <authorList>
            <person name="Takabe Y."/>
            <person name="Nakajima Y."/>
            <person name="Suzuki S."/>
            <person name="Shiozaki T."/>
        </authorList>
    </citation>
    <scope>NUCLEOTIDE SEQUENCE [LARGE SCALE GENOMIC DNA]</scope>
    <source>
        <strain evidence="2 3">AI_62</strain>
    </source>
</reference>
<evidence type="ECO:0000313" key="3">
    <source>
        <dbReference type="Proteomes" id="UP000786693"/>
    </source>
</evidence>
<keyword evidence="3" id="KW-1185">Reference proteome</keyword>
<proteinExistence type="predicted"/>
<evidence type="ECO:0000313" key="2">
    <source>
        <dbReference type="EMBL" id="GIT95961.1"/>
    </source>
</evidence>
<name>A0ABQ4NNI2_9RHOB</name>
<accession>A0ABQ4NNI2</accession>
<organism evidence="2 3">
    <name type="scientific">Jannaschia pagri</name>
    <dbReference type="NCBI Taxonomy" id="2829797"/>
    <lineage>
        <taxon>Bacteria</taxon>
        <taxon>Pseudomonadati</taxon>
        <taxon>Pseudomonadota</taxon>
        <taxon>Alphaproteobacteria</taxon>
        <taxon>Rhodobacterales</taxon>
        <taxon>Roseobacteraceae</taxon>
        <taxon>Jannaschia</taxon>
    </lineage>
</organism>
<comment type="caution">
    <text evidence="2">The sequence shown here is derived from an EMBL/GenBank/DDBJ whole genome shotgun (WGS) entry which is preliminary data.</text>
</comment>
<gene>
    <name evidence="2" type="ORF">JANAI62_25840</name>
</gene>
<dbReference type="Proteomes" id="UP000786693">
    <property type="component" value="Unassembled WGS sequence"/>
</dbReference>
<dbReference type="EMBL" id="BPFH01000004">
    <property type="protein sequence ID" value="GIT95961.1"/>
    <property type="molecule type" value="Genomic_DNA"/>
</dbReference>
<feature type="signal peptide" evidence="1">
    <location>
        <begin position="1"/>
        <end position="18"/>
    </location>
</feature>
<protein>
    <recommendedName>
        <fullName evidence="4">Excinuclease ABC subunit B</fullName>
    </recommendedName>
</protein>
<keyword evidence="1" id="KW-0732">Signal</keyword>